<name>A0ACB5R4V1_9BURK</name>
<evidence type="ECO:0000313" key="2">
    <source>
        <dbReference type="Proteomes" id="UP001055013"/>
    </source>
</evidence>
<accession>A0ACB5R4V1</accession>
<gene>
    <name evidence="1" type="ORF">CBA19CS22_36890</name>
</gene>
<protein>
    <submittedName>
        <fullName evidence="1">Uncharacterized protein</fullName>
    </submittedName>
</protein>
<comment type="caution">
    <text evidence="1">The sequence shown here is derived from an EMBL/GenBank/DDBJ whole genome shotgun (WGS) entry which is preliminary data.</text>
</comment>
<evidence type="ECO:0000313" key="1">
    <source>
        <dbReference type="EMBL" id="GJH22242.1"/>
    </source>
</evidence>
<dbReference type="EMBL" id="BPUR01000037">
    <property type="protein sequence ID" value="GJH22242.1"/>
    <property type="molecule type" value="Genomic_DNA"/>
</dbReference>
<keyword evidence="2" id="KW-1185">Reference proteome</keyword>
<sequence length="340" mass="37933">MSTPDFQVMPPLTAIEEAELRASIDMHGVQVPVLLDENGAVIDGHHRSKLASELGIPCPAEVREGLSDEQKRTLARTLNIARRHLTQAQRRELIASQLRETPQQSNNAIAKALGVSDMTVNAVRIDLESTSQIRKLEKRTGADGKARKQPAAKPKTEHPTKAATPREQSMDSVAAALWNSLATLYNDVICKGGYIHEVIDALPEDHRQRAHELATLIGTQLLNTSAIAFCEARLIDVRERYEKDSRAARDEVLRYQTMSKGLPRLMTLDEYRLVRGCLHPDRANTVEPARLNEAFAIVKRLESTIDPRTPIAELREGGWQKYSGRYRAPKKADTVEGDRS</sequence>
<proteinExistence type="predicted"/>
<organism evidence="1 2">
    <name type="scientific">Caballeronia novacaledonica</name>
    <dbReference type="NCBI Taxonomy" id="1544861"/>
    <lineage>
        <taxon>Bacteria</taxon>
        <taxon>Pseudomonadati</taxon>
        <taxon>Pseudomonadota</taxon>
        <taxon>Betaproteobacteria</taxon>
        <taxon>Burkholderiales</taxon>
        <taxon>Burkholderiaceae</taxon>
        <taxon>Caballeronia</taxon>
    </lineage>
</organism>
<reference evidence="1" key="1">
    <citation type="submission" date="2021-09" db="EMBL/GenBank/DDBJ databases">
        <title>Isolation and characterization of 3-chlorobenzoate degrading bacteria from soils in Shizuoka.</title>
        <authorList>
            <person name="Ifat A."/>
            <person name="Ogawa N."/>
            <person name="Kimbara K."/>
            <person name="Moriuchi R."/>
            <person name="Dohra H."/>
            <person name="Shintani M."/>
        </authorList>
    </citation>
    <scope>NUCLEOTIDE SEQUENCE</scope>
    <source>
        <strain evidence="1">19CS2-2</strain>
    </source>
</reference>
<dbReference type="Proteomes" id="UP001055013">
    <property type="component" value="Unassembled WGS sequence"/>
</dbReference>